<comment type="caution">
    <text evidence="3">The sequence shown here is derived from an EMBL/GenBank/DDBJ whole genome shotgun (WGS) entry which is preliminary data.</text>
</comment>
<keyword evidence="3" id="KW-0808">Transferase</keyword>
<dbReference type="AlphaFoldDB" id="A0A4Q9KAP9"/>
<dbReference type="GO" id="GO:0008168">
    <property type="term" value="F:methyltransferase activity"/>
    <property type="evidence" value="ECO:0007669"/>
    <property type="project" value="UniProtKB-KW"/>
</dbReference>
<evidence type="ECO:0000256" key="1">
    <source>
        <dbReference type="SAM" id="MobiDB-lite"/>
    </source>
</evidence>
<evidence type="ECO:0000259" key="2">
    <source>
        <dbReference type="Pfam" id="PF05050"/>
    </source>
</evidence>
<keyword evidence="4" id="KW-1185">Reference proteome</keyword>
<reference evidence="3 4" key="1">
    <citation type="submission" date="2019-01" db="EMBL/GenBank/DDBJ databases">
        <title>Lactibacter flavus gen. nov., sp. nov., a novel bacterium of the family Propionibacteriaceae isolated from raw milk and dairy products.</title>
        <authorList>
            <person name="Huptas C."/>
            <person name="Wenning M."/>
            <person name="Breitenwieser F."/>
            <person name="Doll E."/>
            <person name="Von Neubeck M."/>
            <person name="Busse H.-J."/>
            <person name="Scherer S."/>
        </authorList>
    </citation>
    <scope>NUCLEOTIDE SEQUENCE [LARGE SCALE GENOMIC DNA]</scope>
    <source>
        <strain evidence="3 4">KCTC 33808</strain>
    </source>
</reference>
<dbReference type="Proteomes" id="UP000292373">
    <property type="component" value="Unassembled WGS sequence"/>
</dbReference>
<dbReference type="InterPro" id="IPR052514">
    <property type="entry name" value="SAM-dependent_MTase"/>
</dbReference>
<feature type="domain" description="Methyltransferase FkbM" evidence="2">
    <location>
        <begin position="49"/>
        <end position="185"/>
    </location>
</feature>
<evidence type="ECO:0000313" key="4">
    <source>
        <dbReference type="Proteomes" id="UP000292373"/>
    </source>
</evidence>
<sequence>MLVRLGDAEFEVTSTNLEFWRRVSLGDWEPDSFNVVRQFLAGSGGPFIDVGAWIGPLTLYAAALGSSVVAYEPDPVARTELLANVALNPSLADRITVRPQAVGTGRSGRRLGNITSTLGGDSMSSLLFADASVGWVVEEIPLTDVLAGAPHPALVKIDIEGAEVEVLSAASESLEALPPLLLSVHPRFWEPDPDPRLRRLVQLLALYPSVTTPDGQPFVLTDLFDEPWRSGLLELVVASGPPWTACPDRSGPPQGGGSPPRLGGRDG</sequence>
<dbReference type="NCBIfam" id="TIGR01444">
    <property type="entry name" value="fkbM_fam"/>
    <property type="match status" value="1"/>
</dbReference>
<dbReference type="InterPro" id="IPR006342">
    <property type="entry name" value="FkbM_mtfrase"/>
</dbReference>
<dbReference type="InterPro" id="IPR029063">
    <property type="entry name" value="SAM-dependent_MTases_sf"/>
</dbReference>
<dbReference type="Gene3D" id="3.40.50.150">
    <property type="entry name" value="Vaccinia Virus protein VP39"/>
    <property type="match status" value="1"/>
</dbReference>
<proteinExistence type="predicted"/>
<feature type="region of interest" description="Disordered" evidence="1">
    <location>
        <begin position="243"/>
        <end position="267"/>
    </location>
</feature>
<dbReference type="SUPFAM" id="SSF53335">
    <property type="entry name" value="S-adenosyl-L-methionine-dependent methyltransferases"/>
    <property type="match status" value="1"/>
</dbReference>
<dbReference type="OrthoDB" id="4703964at2"/>
<dbReference type="PANTHER" id="PTHR34203:SF15">
    <property type="entry name" value="SLL1173 PROTEIN"/>
    <property type="match status" value="1"/>
</dbReference>
<keyword evidence="3" id="KW-0489">Methyltransferase</keyword>
<dbReference type="PANTHER" id="PTHR34203">
    <property type="entry name" value="METHYLTRANSFERASE, FKBM FAMILY PROTEIN"/>
    <property type="match status" value="1"/>
</dbReference>
<dbReference type="Pfam" id="PF05050">
    <property type="entry name" value="Methyltransf_21"/>
    <property type="match status" value="1"/>
</dbReference>
<dbReference type="EMBL" id="SDMQ01000020">
    <property type="protein sequence ID" value="TBT82586.1"/>
    <property type="molecule type" value="Genomic_DNA"/>
</dbReference>
<evidence type="ECO:0000313" key="3">
    <source>
        <dbReference type="EMBL" id="TBT82586.1"/>
    </source>
</evidence>
<dbReference type="GO" id="GO:0032259">
    <property type="term" value="P:methylation"/>
    <property type="evidence" value="ECO:0007669"/>
    <property type="project" value="UniProtKB-KW"/>
</dbReference>
<gene>
    <name evidence="3" type="ORF">ET989_13940</name>
</gene>
<name>A0A4Q9KAP9_9ACTN</name>
<organism evidence="3 4">
    <name type="scientific">Propioniciclava sinopodophylli</name>
    <dbReference type="NCBI Taxonomy" id="1837344"/>
    <lineage>
        <taxon>Bacteria</taxon>
        <taxon>Bacillati</taxon>
        <taxon>Actinomycetota</taxon>
        <taxon>Actinomycetes</taxon>
        <taxon>Propionibacteriales</taxon>
        <taxon>Propionibacteriaceae</taxon>
        <taxon>Propioniciclava</taxon>
    </lineage>
</organism>
<protein>
    <submittedName>
        <fullName evidence="3">FkbM family methyltransferase</fullName>
    </submittedName>
</protein>
<accession>A0A4Q9KAP9</accession>